<protein>
    <submittedName>
        <fullName evidence="1">Uncharacterized protein</fullName>
    </submittedName>
</protein>
<proteinExistence type="predicted"/>
<organism evidence="1 2">
    <name type="scientific">Alkalibaculum bacchi</name>
    <dbReference type="NCBI Taxonomy" id="645887"/>
    <lineage>
        <taxon>Bacteria</taxon>
        <taxon>Bacillati</taxon>
        <taxon>Bacillota</taxon>
        <taxon>Clostridia</taxon>
        <taxon>Eubacteriales</taxon>
        <taxon>Eubacteriaceae</taxon>
        <taxon>Alkalibaculum</taxon>
    </lineage>
</organism>
<comment type="caution">
    <text evidence="1">The sequence shown here is derived from an EMBL/GenBank/DDBJ whole genome shotgun (WGS) entry which is preliminary data.</text>
</comment>
<dbReference type="Proteomes" id="UP000253490">
    <property type="component" value="Unassembled WGS sequence"/>
</dbReference>
<sequence length="33" mass="3973">MAYLFQNKREWLHSLLKLAFVVINKTTFSKDDD</sequence>
<reference evidence="1 2" key="1">
    <citation type="submission" date="2018-06" db="EMBL/GenBank/DDBJ databases">
        <title>Genomic Encyclopedia of Type Strains, Phase IV (KMG-IV): sequencing the most valuable type-strain genomes for metagenomic binning, comparative biology and taxonomic classification.</title>
        <authorList>
            <person name="Goeker M."/>
        </authorList>
    </citation>
    <scope>NUCLEOTIDE SEQUENCE [LARGE SCALE GENOMIC DNA]</scope>
    <source>
        <strain evidence="1 2">DSM 22112</strain>
    </source>
</reference>
<accession>A0A366HZ78</accession>
<keyword evidence="2" id="KW-1185">Reference proteome</keyword>
<dbReference type="EMBL" id="QNRX01000026">
    <property type="protein sequence ID" value="RBP57962.1"/>
    <property type="molecule type" value="Genomic_DNA"/>
</dbReference>
<evidence type="ECO:0000313" key="1">
    <source>
        <dbReference type="EMBL" id="RBP57962.1"/>
    </source>
</evidence>
<gene>
    <name evidence="1" type="ORF">DES36_12634</name>
</gene>
<dbReference type="AlphaFoldDB" id="A0A366HZ78"/>
<evidence type="ECO:0000313" key="2">
    <source>
        <dbReference type="Proteomes" id="UP000253490"/>
    </source>
</evidence>
<name>A0A366HZ78_9FIRM</name>